<keyword evidence="2" id="KW-0732">Signal</keyword>
<keyword evidence="1" id="KW-0378">Hydrolase</keyword>
<evidence type="ECO:0000313" key="4">
    <source>
        <dbReference type="EMBL" id="GGY85235.1"/>
    </source>
</evidence>
<proteinExistence type="predicted"/>
<dbReference type="InterPro" id="IPR049492">
    <property type="entry name" value="BD-FAE-like_dom"/>
</dbReference>
<accession>A0ABQ3B8X4</accession>
<dbReference type="Gene3D" id="3.40.50.1820">
    <property type="entry name" value="alpha/beta hydrolase"/>
    <property type="match status" value="1"/>
</dbReference>
<dbReference type="InterPro" id="IPR050300">
    <property type="entry name" value="GDXG_lipolytic_enzyme"/>
</dbReference>
<evidence type="ECO:0000259" key="3">
    <source>
        <dbReference type="Pfam" id="PF20434"/>
    </source>
</evidence>
<reference evidence="5" key="1">
    <citation type="journal article" date="2019" name="Int. J. Syst. Evol. Microbiol.">
        <title>The Global Catalogue of Microorganisms (GCM) 10K type strain sequencing project: providing services to taxonomists for standard genome sequencing and annotation.</title>
        <authorList>
            <consortium name="The Broad Institute Genomics Platform"/>
            <consortium name="The Broad Institute Genome Sequencing Center for Infectious Disease"/>
            <person name="Wu L."/>
            <person name="Ma J."/>
        </authorList>
    </citation>
    <scope>NUCLEOTIDE SEQUENCE [LARGE SCALE GENOMIC DNA]</scope>
    <source>
        <strain evidence="5">KCTC 32239</strain>
    </source>
</reference>
<dbReference type="Pfam" id="PF20434">
    <property type="entry name" value="BD-FAE"/>
    <property type="match status" value="1"/>
</dbReference>
<feature type="domain" description="BD-FAE-like" evidence="3">
    <location>
        <begin position="51"/>
        <end position="288"/>
    </location>
</feature>
<protein>
    <recommendedName>
        <fullName evidence="3">BD-FAE-like domain-containing protein</fullName>
    </recommendedName>
</protein>
<keyword evidence="5" id="KW-1185">Reference proteome</keyword>
<comment type="caution">
    <text evidence="4">The sequence shown here is derived from an EMBL/GenBank/DDBJ whole genome shotgun (WGS) entry which is preliminary data.</text>
</comment>
<evidence type="ECO:0000256" key="2">
    <source>
        <dbReference type="SAM" id="SignalP"/>
    </source>
</evidence>
<dbReference type="InterPro" id="IPR029058">
    <property type="entry name" value="AB_hydrolase_fold"/>
</dbReference>
<dbReference type="Proteomes" id="UP000619761">
    <property type="component" value="Unassembled WGS sequence"/>
</dbReference>
<evidence type="ECO:0000256" key="1">
    <source>
        <dbReference type="ARBA" id="ARBA00022801"/>
    </source>
</evidence>
<dbReference type="RefSeq" id="WP_229838040.1">
    <property type="nucleotide sequence ID" value="NZ_BMYZ01000003.1"/>
</dbReference>
<evidence type="ECO:0000313" key="5">
    <source>
        <dbReference type="Proteomes" id="UP000619761"/>
    </source>
</evidence>
<dbReference type="PANTHER" id="PTHR48081">
    <property type="entry name" value="AB HYDROLASE SUPERFAMILY PROTEIN C4A8.06C"/>
    <property type="match status" value="1"/>
</dbReference>
<dbReference type="SUPFAM" id="SSF53474">
    <property type="entry name" value="alpha/beta-Hydrolases"/>
    <property type="match status" value="1"/>
</dbReference>
<feature type="chain" id="PRO_5045596760" description="BD-FAE-like domain-containing protein" evidence="2">
    <location>
        <begin position="30"/>
        <end position="344"/>
    </location>
</feature>
<sequence length="344" mass="37547">MKNLNNRSLMQSSLLLLASVFLWVSSAQAHEFTAHKNIVWASPKNVSLTADIYVPKTGKAKYPVLVIYHGGGWLINNNSIMNSMSEYIASHGEFIVANMNYRLLPENKNTTNMNEIVEDALGGVLWVKDNIATYGGDPKRVAVTGDSAGGHLASMVLLSGQKLESDGFAGNTLGFNPSYLPKGKTAEQVAKADGLKVQAAIISYGAFDLYGAAQNNFEKPSNMFWAFAKADARGIFGSSINVTDNANYYKAVSPIYNIPLASTYKLPPQFVHVGSKDNTTPPAAVKAYVEQLEKAGQPVEFKLYEGKNHAFLDTGCNEFLKMCFDKDAPDALNDILHFLEKTLK</sequence>
<feature type="signal peptide" evidence="2">
    <location>
        <begin position="1"/>
        <end position="29"/>
    </location>
</feature>
<name>A0ABQ3B8X4_9GAMM</name>
<dbReference type="EMBL" id="BMYZ01000003">
    <property type="protein sequence ID" value="GGY85235.1"/>
    <property type="molecule type" value="Genomic_DNA"/>
</dbReference>
<gene>
    <name evidence="4" type="ORF">GCM10011613_32940</name>
</gene>
<organism evidence="4 5">
    <name type="scientific">Cellvibrio zantedeschiae</name>
    <dbReference type="NCBI Taxonomy" id="1237077"/>
    <lineage>
        <taxon>Bacteria</taxon>
        <taxon>Pseudomonadati</taxon>
        <taxon>Pseudomonadota</taxon>
        <taxon>Gammaproteobacteria</taxon>
        <taxon>Cellvibrionales</taxon>
        <taxon>Cellvibrionaceae</taxon>
        <taxon>Cellvibrio</taxon>
    </lineage>
</organism>